<dbReference type="InterPro" id="IPR010982">
    <property type="entry name" value="Lambda_DNA-bd_dom_sf"/>
</dbReference>
<dbReference type="Pfam" id="PF00356">
    <property type="entry name" value="LacI"/>
    <property type="match status" value="1"/>
</dbReference>
<protein>
    <submittedName>
        <fullName evidence="6">LacI family transcriptional regulator</fullName>
    </submittedName>
</protein>
<comment type="caution">
    <text evidence="6">The sequence shown here is derived from an EMBL/GenBank/DDBJ whole genome shotgun (WGS) entry which is preliminary data.</text>
</comment>
<dbReference type="InterPro" id="IPR000843">
    <property type="entry name" value="HTH_LacI"/>
</dbReference>
<evidence type="ECO:0000256" key="3">
    <source>
        <dbReference type="ARBA" id="ARBA00023125"/>
    </source>
</evidence>
<dbReference type="GO" id="GO:0003700">
    <property type="term" value="F:DNA-binding transcription factor activity"/>
    <property type="evidence" value="ECO:0007669"/>
    <property type="project" value="TreeGrafter"/>
</dbReference>
<dbReference type="CDD" id="cd06278">
    <property type="entry name" value="PBP1_LacI-like"/>
    <property type="match status" value="1"/>
</dbReference>
<evidence type="ECO:0000256" key="1">
    <source>
        <dbReference type="ARBA" id="ARBA00022491"/>
    </source>
</evidence>
<dbReference type="PANTHER" id="PTHR30146:SF95">
    <property type="entry name" value="RIBOSE OPERON REPRESSOR"/>
    <property type="match status" value="1"/>
</dbReference>
<dbReference type="Proteomes" id="UP000031278">
    <property type="component" value="Unassembled WGS sequence"/>
</dbReference>
<dbReference type="InterPro" id="IPR028082">
    <property type="entry name" value="Peripla_BP_I"/>
</dbReference>
<evidence type="ECO:0000313" key="7">
    <source>
        <dbReference type="Proteomes" id="UP000031278"/>
    </source>
</evidence>
<dbReference type="GO" id="GO:0000976">
    <property type="term" value="F:transcription cis-regulatory region binding"/>
    <property type="evidence" value="ECO:0007669"/>
    <property type="project" value="TreeGrafter"/>
</dbReference>
<name>A0A0B9H2L1_9GAMM</name>
<dbReference type="PROSITE" id="PS50932">
    <property type="entry name" value="HTH_LACI_2"/>
    <property type="match status" value="1"/>
</dbReference>
<dbReference type="PANTHER" id="PTHR30146">
    <property type="entry name" value="LACI-RELATED TRANSCRIPTIONAL REPRESSOR"/>
    <property type="match status" value="1"/>
</dbReference>
<keyword evidence="1" id="KW-0678">Repressor</keyword>
<reference evidence="6 7" key="1">
    <citation type="submission" date="2014-12" db="EMBL/GenBank/DDBJ databases">
        <title>Genome sequencing of Photobacterium gaetbulicola AD005a.</title>
        <authorList>
            <person name="Adrian T.G.S."/>
            <person name="Chan K.G."/>
        </authorList>
    </citation>
    <scope>NUCLEOTIDE SEQUENCE [LARGE SCALE GENOMIC DNA]</scope>
    <source>
        <strain evidence="6 7">AD005a</strain>
    </source>
</reference>
<gene>
    <name evidence="6" type="ORF">RJ45_02770</name>
</gene>
<proteinExistence type="predicted"/>
<keyword evidence="4" id="KW-0804">Transcription</keyword>
<evidence type="ECO:0000256" key="2">
    <source>
        <dbReference type="ARBA" id="ARBA00023015"/>
    </source>
</evidence>
<dbReference type="SMART" id="SM00354">
    <property type="entry name" value="HTH_LACI"/>
    <property type="match status" value="1"/>
</dbReference>
<dbReference type="CDD" id="cd01392">
    <property type="entry name" value="HTH_LacI"/>
    <property type="match status" value="1"/>
</dbReference>
<dbReference type="InterPro" id="IPR046335">
    <property type="entry name" value="LacI/GalR-like_sensor"/>
</dbReference>
<keyword evidence="3" id="KW-0238">DNA-binding</keyword>
<dbReference type="Gene3D" id="1.10.260.40">
    <property type="entry name" value="lambda repressor-like DNA-binding domains"/>
    <property type="match status" value="1"/>
</dbReference>
<evidence type="ECO:0000313" key="6">
    <source>
        <dbReference type="EMBL" id="KHT65161.1"/>
    </source>
</evidence>
<organism evidence="6 7">
    <name type="scientific">Photobacterium gaetbulicola</name>
    <dbReference type="NCBI Taxonomy" id="1295392"/>
    <lineage>
        <taxon>Bacteria</taxon>
        <taxon>Pseudomonadati</taxon>
        <taxon>Pseudomonadota</taxon>
        <taxon>Gammaproteobacteria</taxon>
        <taxon>Vibrionales</taxon>
        <taxon>Vibrionaceae</taxon>
        <taxon>Photobacterium</taxon>
    </lineage>
</organism>
<dbReference type="AlphaFoldDB" id="A0A0B9H2L1"/>
<evidence type="ECO:0000259" key="5">
    <source>
        <dbReference type="PROSITE" id="PS50932"/>
    </source>
</evidence>
<sequence length="336" mass="37177">MSVKKQPVTASDVAKLAGVSQSTVSRVFIDGSSVSAAAREKVFAAAKELNYRPNAFARSLTTKESKLIGLVFPDSDYPIHMETLQLLSKELQKNGYSAVLIPWELDAQQQHSIPNIFQYRVDGVMAASAQFNTALYEECRDFNIPIVQFARVEEGTKCSSAISDNYSAGKLAARTLVERGAKQPAYLTGDIPAYTNAERLDGFTDELQALIGHTPRDIQTSYVYEQALDGIRAVLSEENHPDAFFCSTDTLAIALMDVARSEFGLSIPEDIQVIGFDDIPQASWLGYQLSTFKQDFNRLAKEAVKLLLNQVQSEDRALVKLMIPVELVERKTLKPL</sequence>
<accession>A0A0B9H2L1</accession>
<dbReference type="SUPFAM" id="SSF53822">
    <property type="entry name" value="Periplasmic binding protein-like I"/>
    <property type="match status" value="1"/>
</dbReference>
<dbReference type="EMBL" id="JWLZ01000023">
    <property type="protein sequence ID" value="KHT65161.1"/>
    <property type="molecule type" value="Genomic_DNA"/>
</dbReference>
<dbReference type="Gene3D" id="3.40.50.2300">
    <property type="match status" value="2"/>
</dbReference>
<keyword evidence="2" id="KW-0805">Transcription regulation</keyword>
<dbReference type="Pfam" id="PF13377">
    <property type="entry name" value="Peripla_BP_3"/>
    <property type="match status" value="1"/>
</dbReference>
<evidence type="ECO:0000256" key="4">
    <source>
        <dbReference type="ARBA" id="ARBA00023163"/>
    </source>
</evidence>
<dbReference type="SUPFAM" id="SSF47413">
    <property type="entry name" value="lambda repressor-like DNA-binding domains"/>
    <property type="match status" value="1"/>
</dbReference>
<dbReference type="RefSeq" id="WP_039457683.1">
    <property type="nucleotide sequence ID" value="NZ_JWLZ01000023.1"/>
</dbReference>
<feature type="domain" description="HTH lacI-type" evidence="5">
    <location>
        <begin position="8"/>
        <end position="62"/>
    </location>
</feature>